<evidence type="ECO:0000256" key="4">
    <source>
        <dbReference type="ARBA" id="ARBA00023163"/>
    </source>
</evidence>
<evidence type="ECO:0000256" key="2">
    <source>
        <dbReference type="ARBA" id="ARBA00023015"/>
    </source>
</evidence>
<accession>A0A835CGN5</accession>
<dbReference type="EMBL" id="JAAIUW010000002">
    <property type="protein sequence ID" value="KAF7840841.1"/>
    <property type="molecule type" value="Genomic_DNA"/>
</dbReference>
<dbReference type="CDD" id="cd00018">
    <property type="entry name" value="AP2"/>
    <property type="match status" value="1"/>
</dbReference>
<dbReference type="GO" id="GO:0009873">
    <property type="term" value="P:ethylene-activated signaling pathway"/>
    <property type="evidence" value="ECO:0007669"/>
    <property type="project" value="InterPro"/>
</dbReference>
<evidence type="ECO:0000256" key="5">
    <source>
        <dbReference type="ARBA" id="ARBA00023242"/>
    </source>
</evidence>
<gene>
    <name evidence="9" type="ORF">G2W53_003139</name>
</gene>
<comment type="similarity">
    <text evidence="6">Belongs to the AP2/ERF transcription factor family. ERF subfamily.</text>
</comment>
<dbReference type="Pfam" id="PF00847">
    <property type="entry name" value="AP2"/>
    <property type="match status" value="1"/>
</dbReference>
<comment type="subcellular location">
    <subcellularLocation>
        <location evidence="1">Nucleus</location>
    </subcellularLocation>
</comment>
<dbReference type="Gene3D" id="3.30.730.10">
    <property type="entry name" value="AP2/ERF domain"/>
    <property type="match status" value="1"/>
</dbReference>
<evidence type="ECO:0000313" key="10">
    <source>
        <dbReference type="Proteomes" id="UP000634136"/>
    </source>
</evidence>
<dbReference type="OrthoDB" id="642765at2759"/>
<evidence type="ECO:0000256" key="3">
    <source>
        <dbReference type="ARBA" id="ARBA00023125"/>
    </source>
</evidence>
<dbReference type="Proteomes" id="UP000634136">
    <property type="component" value="Unassembled WGS sequence"/>
</dbReference>
<dbReference type="InterPro" id="IPR036955">
    <property type="entry name" value="AP2/ERF_dom_sf"/>
</dbReference>
<feature type="compositionally biased region" description="Low complexity" evidence="7">
    <location>
        <begin position="171"/>
        <end position="181"/>
    </location>
</feature>
<feature type="region of interest" description="Disordered" evidence="7">
    <location>
        <begin position="171"/>
        <end position="190"/>
    </location>
</feature>
<evidence type="ECO:0000256" key="1">
    <source>
        <dbReference type="ARBA" id="ARBA00004123"/>
    </source>
</evidence>
<reference evidence="9" key="1">
    <citation type="submission" date="2020-09" db="EMBL/GenBank/DDBJ databases">
        <title>Genome-Enabled Discovery of Anthraquinone Biosynthesis in Senna tora.</title>
        <authorList>
            <person name="Kang S.-H."/>
            <person name="Pandey R.P."/>
            <person name="Lee C.-M."/>
            <person name="Sim J.-S."/>
            <person name="Jeong J.-T."/>
            <person name="Choi B.-S."/>
            <person name="Jung M."/>
            <person name="Ginzburg D."/>
            <person name="Zhao K."/>
            <person name="Won S.Y."/>
            <person name="Oh T.-J."/>
            <person name="Yu Y."/>
            <person name="Kim N.-H."/>
            <person name="Lee O.R."/>
            <person name="Lee T.-H."/>
            <person name="Bashyal P."/>
            <person name="Kim T.-S."/>
            <person name="Lee W.-H."/>
            <person name="Kawkins C."/>
            <person name="Kim C.-K."/>
            <person name="Kim J.S."/>
            <person name="Ahn B.O."/>
            <person name="Rhee S.Y."/>
            <person name="Sohng J.K."/>
        </authorList>
    </citation>
    <scope>NUCLEOTIDE SEQUENCE</scope>
    <source>
        <tissue evidence="9">Leaf</tissue>
    </source>
</reference>
<proteinExistence type="inferred from homology"/>
<dbReference type="SUPFAM" id="SSF54171">
    <property type="entry name" value="DNA-binding domain"/>
    <property type="match status" value="1"/>
</dbReference>
<dbReference type="GO" id="GO:0003677">
    <property type="term" value="F:DNA binding"/>
    <property type="evidence" value="ECO:0007669"/>
    <property type="project" value="UniProtKB-KW"/>
</dbReference>
<dbReference type="PROSITE" id="PS51032">
    <property type="entry name" value="AP2_ERF"/>
    <property type="match status" value="1"/>
</dbReference>
<dbReference type="AlphaFoldDB" id="A0A835CGN5"/>
<evidence type="ECO:0000256" key="7">
    <source>
        <dbReference type="SAM" id="MobiDB-lite"/>
    </source>
</evidence>
<evidence type="ECO:0000259" key="8">
    <source>
        <dbReference type="PROSITE" id="PS51032"/>
    </source>
</evidence>
<keyword evidence="5" id="KW-0539">Nucleus</keyword>
<dbReference type="PRINTS" id="PR00367">
    <property type="entry name" value="ETHRSPELEMNT"/>
</dbReference>
<dbReference type="PANTHER" id="PTHR31190:SF181">
    <property type="entry name" value="OS02G0764700 PROTEIN"/>
    <property type="match status" value="1"/>
</dbReference>
<comment type="caution">
    <text evidence="9">The sequence shown here is derived from an EMBL/GenBank/DDBJ whole genome shotgun (WGS) entry which is preliminary data.</text>
</comment>
<protein>
    <submittedName>
        <fullName evidence="9">Ethylene-responsive transcription factor ERF109-like</fullName>
    </submittedName>
</protein>
<dbReference type="InterPro" id="IPR016177">
    <property type="entry name" value="DNA-bd_dom_sf"/>
</dbReference>
<dbReference type="GO" id="GO:0005634">
    <property type="term" value="C:nucleus"/>
    <property type="evidence" value="ECO:0007669"/>
    <property type="project" value="UniProtKB-SubCell"/>
</dbReference>
<name>A0A835CGN5_9FABA</name>
<dbReference type="InterPro" id="IPR044808">
    <property type="entry name" value="ERF_plant"/>
</dbReference>
<dbReference type="FunFam" id="3.30.730.10:FF:000001">
    <property type="entry name" value="Ethylene-responsive transcription factor 2"/>
    <property type="match status" value="1"/>
</dbReference>
<keyword evidence="2" id="KW-0805">Transcription regulation</keyword>
<keyword evidence="4" id="KW-0804">Transcription</keyword>
<organism evidence="9 10">
    <name type="scientific">Senna tora</name>
    <dbReference type="NCBI Taxonomy" id="362788"/>
    <lineage>
        <taxon>Eukaryota</taxon>
        <taxon>Viridiplantae</taxon>
        <taxon>Streptophyta</taxon>
        <taxon>Embryophyta</taxon>
        <taxon>Tracheophyta</taxon>
        <taxon>Spermatophyta</taxon>
        <taxon>Magnoliopsida</taxon>
        <taxon>eudicotyledons</taxon>
        <taxon>Gunneridae</taxon>
        <taxon>Pentapetalae</taxon>
        <taxon>rosids</taxon>
        <taxon>fabids</taxon>
        <taxon>Fabales</taxon>
        <taxon>Fabaceae</taxon>
        <taxon>Caesalpinioideae</taxon>
        <taxon>Cassia clade</taxon>
        <taxon>Senna</taxon>
    </lineage>
</organism>
<dbReference type="SMART" id="SM00380">
    <property type="entry name" value="AP2"/>
    <property type="match status" value="1"/>
</dbReference>
<dbReference type="InterPro" id="IPR001471">
    <property type="entry name" value="AP2/ERF_dom"/>
</dbReference>
<dbReference type="GO" id="GO:0003700">
    <property type="term" value="F:DNA-binding transcription factor activity"/>
    <property type="evidence" value="ECO:0007669"/>
    <property type="project" value="InterPro"/>
</dbReference>
<feature type="domain" description="AP2/ERF" evidence="8">
    <location>
        <begin position="53"/>
        <end position="110"/>
    </location>
</feature>
<keyword evidence="10" id="KW-1185">Reference proteome</keyword>
<sequence>MFSRHNPSSSSFSPPSLTRDQELSVIVAALTHVAGSTPEICRQNGEKKKRKRKYRGVRQRPWGKWAAEIRDPRRATRVWLGTFNTAEEAALAYDKAAVEFRGPRARLNFPLSDTSLLNSPAAAEQGNSGVNPNAGMEEAVFGDSSEDSEFWKWIGELADMEQFVMMDFDAANSSSDPASDATPTTQTLRY</sequence>
<evidence type="ECO:0000313" key="9">
    <source>
        <dbReference type="EMBL" id="KAF7840841.1"/>
    </source>
</evidence>
<dbReference type="PANTHER" id="PTHR31190">
    <property type="entry name" value="DNA-BINDING DOMAIN"/>
    <property type="match status" value="1"/>
</dbReference>
<evidence type="ECO:0000256" key="6">
    <source>
        <dbReference type="ARBA" id="ARBA00024343"/>
    </source>
</evidence>
<keyword evidence="3" id="KW-0238">DNA-binding</keyword>